<evidence type="ECO:0000256" key="6">
    <source>
        <dbReference type="ARBA" id="ARBA00022840"/>
    </source>
</evidence>
<dbReference type="GO" id="GO:0006426">
    <property type="term" value="P:glycyl-tRNA aminoacylation"/>
    <property type="evidence" value="ECO:0007669"/>
    <property type="project" value="InterPro"/>
</dbReference>
<reference evidence="10 11" key="1">
    <citation type="journal article" date="2014" name="Mol. Biol. Evol.">
        <title>Massive expansion of Ubiquitination-related gene families within the Chlamydiae.</title>
        <authorList>
            <person name="Domman D."/>
            <person name="Collingro A."/>
            <person name="Lagkouvardos I."/>
            <person name="Gehre L."/>
            <person name="Weinmaier T."/>
            <person name="Rattei T."/>
            <person name="Subtil A."/>
            <person name="Horn M."/>
        </authorList>
    </citation>
    <scope>NUCLEOTIDE SEQUENCE [LARGE SCALE GENOMIC DNA]</scope>
    <source>
        <strain evidence="10 11">OEW1</strain>
    </source>
</reference>
<dbReference type="GO" id="GO:0070062">
    <property type="term" value="C:extracellular exosome"/>
    <property type="evidence" value="ECO:0007669"/>
    <property type="project" value="UniProtKB-ARBA"/>
</dbReference>
<evidence type="ECO:0000259" key="9">
    <source>
        <dbReference type="PROSITE" id="PS50862"/>
    </source>
</evidence>
<dbReference type="InterPro" id="IPR004154">
    <property type="entry name" value="Anticodon-bd"/>
</dbReference>
<dbReference type="CDD" id="cd00774">
    <property type="entry name" value="GlyRS-like_core"/>
    <property type="match status" value="1"/>
</dbReference>
<dbReference type="SUPFAM" id="SSF52954">
    <property type="entry name" value="Class II aaRS ABD-related"/>
    <property type="match status" value="1"/>
</dbReference>
<feature type="domain" description="Aminoacyl-transfer RNA synthetases class-II family profile" evidence="9">
    <location>
        <begin position="218"/>
        <end position="435"/>
    </location>
</feature>
<proteinExistence type="inferred from homology"/>
<dbReference type="Pfam" id="PF03129">
    <property type="entry name" value="HGTP_anticodon"/>
    <property type="match status" value="1"/>
</dbReference>
<evidence type="ECO:0000256" key="8">
    <source>
        <dbReference type="ARBA" id="ARBA00023146"/>
    </source>
</evidence>
<dbReference type="PROSITE" id="PS50862">
    <property type="entry name" value="AA_TRNA_LIGASE_II"/>
    <property type="match status" value="1"/>
</dbReference>
<evidence type="ECO:0000256" key="2">
    <source>
        <dbReference type="ARBA" id="ARBA00012829"/>
    </source>
</evidence>
<dbReference type="InterPro" id="IPR002315">
    <property type="entry name" value="tRNA-synt_gly"/>
</dbReference>
<dbReference type="AlphaFoldDB" id="A0A0C1ERF2"/>
<comment type="similarity">
    <text evidence="1">Belongs to the class-II aminoacyl-tRNA synthetase family.</text>
</comment>
<evidence type="ECO:0000313" key="11">
    <source>
        <dbReference type="Proteomes" id="UP000031307"/>
    </source>
</evidence>
<dbReference type="FunFam" id="3.40.50.800:FF:000002">
    <property type="entry name" value="Glycine--tRNA ligase"/>
    <property type="match status" value="1"/>
</dbReference>
<dbReference type="PATRIC" id="fig|83552.4.peg.108"/>
<dbReference type="GO" id="GO:1990742">
    <property type="term" value="C:microvesicle"/>
    <property type="evidence" value="ECO:0007669"/>
    <property type="project" value="UniProtKB-ARBA"/>
</dbReference>
<dbReference type="EMBL" id="JSAM01000010">
    <property type="protein sequence ID" value="KIA78674.1"/>
    <property type="molecule type" value="Genomic_DNA"/>
</dbReference>
<dbReference type="SUPFAM" id="SSF55681">
    <property type="entry name" value="Class II aaRS and biotin synthetases"/>
    <property type="match status" value="1"/>
</dbReference>
<dbReference type="InterPro" id="IPR027031">
    <property type="entry name" value="Gly-tRNA_synthase/POLG2"/>
</dbReference>
<evidence type="ECO:0000256" key="1">
    <source>
        <dbReference type="ARBA" id="ARBA00008226"/>
    </source>
</evidence>
<dbReference type="NCBIfam" id="NF003211">
    <property type="entry name" value="PRK04173.1"/>
    <property type="match status" value="1"/>
</dbReference>
<evidence type="ECO:0000256" key="5">
    <source>
        <dbReference type="ARBA" id="ARBA00022741"/>
    </source>
</evidence>
<gene>
    <name evidence="10" type="primary">glyQS</name>
    <name evidence="10" type="ORF">DB43_DP00310</name>
</gene>
<protein>
    <recommendedName>
        <fullName evidence="2">glycine--tRNA ligase</fullName>
        <ecNumber evidence="2">6.1.1.14</ecNumber>
    </recommendedName>
</protein>
<name>A0A0C1ERF2_9BACT</name>
<dbReference type="PANTHER" id="PTHR10745:SF8">
    <property type="entry name" value="DNA POLYMERASE SUBUNIT GAMMA-2, MITOCHONDRIAL"/>
    <property type="match status" value="1"/>
</dbReference>
<dbReference type="Proteomes" id="UP000031307">
    <property type="component" value="Unassembled WGS sequence"/>
</dbReference>
<keyword evidence="7" id="KW-0648">Protein biosynthesis</keyword>
<dbReference type="PANTHER" id="PTHR10745">
    <property type="entry name" value="GLYCYL-TRNA SYNTHETASE/DNA POLYMERASE SUBUNIT GAMMA-2"/>
    <property type="match status" value="1"/>
</dbReference>
<keyword evidence="8" id="KW-0030">Aminoacyl-tRNA synthetase</keyword>
<dbReference type="GO" id="GO:0004820">
    <property type="term" value="F:glycine-tRNA ligase activity"/>
    <property type="evidence" value="ECO:0007669"/>
    <property type="project" value="UniProtKB-EC"/>
</dbReference>
<dbReference type="GO" id="GO:0004081">
    <property type="term" value="F:bis(5'-nucleosyl)-tetraphosphatase (asymmetrical) activity"/>
    <property type="evidence" value="ECO:0007669"/>
    <property type="project" value="UniProtKB-ARBA"/>
</dbReference>
<sequence length="532" mass="61589">MPKRLIQCMNFKKKSFSMSEVKVSSKMDKLVALCKRRGFIFQSSEIYGGINGFWDYGPLGVELKRNLKEAWWYDNVLCPDMGIDGKFVEMVGLDSSIIMNPKAWIASGHVGGFSDPMVDCRETKNRYRADHLKCAELVVVDQTERHSLGWLAVVDAEDVENVWKKRAEKILKKDKREWIPPTALFPYTELPSDIQRIMIGPDTDQPGTLTEPRLFNLMFKTMIGAIEDPSAIAYLRPETAQGIFVNFRNVLDTSRVKMPFGIAQIGKAFRNEVTPRNFTFRSREFEQMEIEFFVPPKDAADWYQYWRKKRYEWWQSIGISSENLRLRAQTLEELAHYAKEGAGSSDIEYKFPFTDPDFGELEGIAHRTDYDLRQHAEHSGQGDRLKYYDQEKNERYFPHVIEPSAGADRGALALLCEAYHDDPNRPSGVVMKFHPRMAPIKAAIFPLVDKDGMPEIARQLFTDLRKKWPIQLDVKQNIGKRYARMDEVGTPYCFTVDTQTLQDQTVTVRYRDTLQQERIGLDQVKQFLTDHI</sequence>
<keyword evidence="4 10" id="KW-0436">Ligase</keyword>
<dbReference type="InterPro" id="IPR006195">
    <property type="entry name" value="aa-tRNA-synth_II"/>
</dbReference>
<keyword evidence="3" id="KW-0963">Cytoplasm</keyword>
<dbReference type="EC" id="6.1.1.14" evidence="2"/>
<dbReference type="Gene3D" id="3.30.930.10">
    <property type="entry name" value="Bira Bifunctional Protein, Domain 2"/>
    <property type="match status" value="1"/>
</dbReference>
<keyword evidence="6" id="KW-0067">ATP-binding</keyword>
<evidence type="ECO:0000313" key="10">
    <source>
        <dbReference type="EMBL" id="KIA78674.1"/>
    </source>
</evidence>
<dbReference type="GO" id="GO:0005737">
    <property type="term" value="C:cytoplasm"/>
    <property type="evidence" value="ECO:0007669"/>
    <property type="project" value="InterPro"/>
</dbReference>
<evidence type="ECO:0000256" key="3">
    <source>
        <dbReference type="ARBA" id="ARBA00022490"/>
    </source>
</evidence>
<dbReference type="PRINTS" id="PR01043">
    <property type="entry name" value="TRNASYNTHGLY"/>
</dbReference>
<evidence type="ECO:0000256" key="7">
    <source>
        <dbReference type="ARBA" id="ARBA00022917"/>
    </source>
</evidence>
<dbReference type="GO" id="GO:0005524">
    <property type="term" value="F:ATP binding"/>
    <property type="evidence" value="ECO:0007669"/>
    <property type="project" value="UniProtKB-KW"/>
</dbReference>
<dbReference type="InterPro" id="IPR036621">
    <property type="entry name" value="Anticodon-bd_dom_sf"/>
</dbReference>
<dbReference type="InterPro" id="IPR033731">
    <property type="entry name" value="GlyRS-like_core"/>
</dbReference>
<organism evidence="10 11">
    <name type="scientific">Parachlamydia acanthamoebae</name>
    <dbReference type="NCBI Taxonomy" id="83552"/>
    <lineage>
        <taxon>Bacteria</taxon>
        <taxon>Pseudomonadati</taxon>
        <taxon>Chlamydiota</taxon>
        <taxon>Chlamydiia</taxon>
        <taxon>Parachlamydiales</taxon>
        <taxon>Parachlamydiaceae</taxon>
        <taxon>Parachlamydia</taxon>
    </lineage>
</organism>
<dbReference type="InterPro" id="IPR045864">
    <property type="entry name" value="aa-tRNA-synth_II/BPL/LPL"/>
</dbReference>
<dbReference type="GO" id="GO:0015966">
    <property type="term" value="P:diadenosine tetraphosphate biosynthetic process"/>
    <property type="evidence" value="ECO:0007669"/>
    <property type="project" value="UniProtKB-ARBA"/>
</dbReference>
<dbReference type="Gene3D" id="3.40.50.800">
    <property type="entry name" value="Anticodon-binding domain"/>
    <property type="match status" value="1"/>
</dbReference>
<evidence type="ECO:0000256" key="4">
    <source>
        <dbReference type="ARBA" id="ARBA00022598"/>
    </source>
</evidence>
<dbReference type="NCBIfam" id="TIGR00389">
    <property type="entry name" value="glyS_dimeric"/>
    <property type="match status" value="1"/>
</dbReference>
<keyword evidence="5" id="KW-0547">Nucleotide-binding</keyword>
<accession>A0A0C1ERF2</accession>
<comment type="caution">
    <text evidence="10">The sequence shown here is derived from an EMBL/GenBank/DDBJ whole genome shotgun (WGS) entry which is preliminary data.</text>
</comment>